<name>A0ABM1DP04_PRICU</name>
<keyword evidence="6" id="KW-0325">Glycoprotein</keyword>
<evidence type="ECO:0000256" key="2">
    <source>
        <dbReference type="ARBA" id="ARBA00022692"/>
    </source>
</evidence>
<accession>A0ABM1DP04</accession>
<sequence length="207" mass="23185">MTVFFSEIEGFTKLTSKLHPMGIIYVLNEIYGDFDKCLATYDVYKVETIRDSYMVASGVPERNHKQHAAEIANVCMDLMRIASKKHIRSDIMVIMDSSEITTLPLRIGIHSGLCMAGVVGLKMPRYCLFGDTINTSSRMMTSGHASKIHISEATKNLLDETFPNQFTLAERGLIPIKGKGEMLTFWLQSGPGQPKPKPEQLQTPEQQ</sequence>
<organism evidence="9 10">
    <name type="scientific">Priapulus caudatus</name>
    <name type="common">Priapulid worm</name>
    <dbReference type="NCBI Taxonomy" id="37621"/>
    <lineage>
        <taxon>Eukaryota</taxon>
        <taxon>Metazoa</taxon>
        <taxon>Ecdysozoa</taxon>
        <taxon>Scalidophora</taxon>
        <taxon>Priapulida</taxon>
        <taxon>Priapulimorpha</taxon>
        <taxon>Priapulimorphida</taxon>
        <taxon>Priapulidae</taxon>
        <taxon>Priapulus</taxon>
    </lineage>
</organism>
<proteinExistence type="predicted"/>
<feature type="domain" description="Guanylate cyclase" evidence="8">
    <location>
        <begin position="2"/>
        <end position="140"/>
    </location>
</feature>
<evidence type="ECO:0000313" key="10">
    <source>
        <dbReference type="RefSeq" id="XP_014661675.1"/>
    </source>
</evidence>
<gene>
    <name evidence="10 11" type="primary">LOC106804836</name>
</gene>
<dbReference type="RefSeq" id="XP_014661675.1">
    <property type="nucleotide sequence ID" value="XM_014806189.1"/>
</dbReference>
<evidence type="ECO:0000256" key="1">
    <source>
        <dbReference type="ARBA" id="ARBA00004370"/>
    </source>
</evidence>
<dbReference type="CDD" id="cd07302">
    <property type="entry name" value="CHD"/>
    <property type="match status" value="1"/>
</dbReference>
<dbReference type="SMART" id="SM00044">
    <property type="entry name" value="CYCc"/>
    <property type="match status" value="1"/>
</dbReference>
<keyword evidence="2" id="KW-0812">Transmembrane</keyword>
<dbReference type="RefSeq" id="XP_014661676.1">
    <property type="nucleotide sequence ID" value="XM_014806190.1"/>
</dbReference>
<dbReference type="GeneID" id="106804836"/>
<evidence type="ECO:0000256" key="7">
    <source>
        <dbReference type="ARBA" id="ARBA00023239"/>
    </source>
</evidence>
<dbReference type="PANTHER" id="PTHR11920">
    <property type="entry name" value="GUANYLYL CYCLASE"/>
    <property type="match status" value="1"/>
</dbReference>
<dbReference type="InterPro" id="IPR050401">
    <property type="entry name" value="Cyclic_nucleotide_synthase"/>
</dbReference>
<keyword evidence="9" id="KW-1185">Reference proteome</keyword>
<keyword evidence="5" id="KW-0472">Membrane</keyword>
<evidence type="ECO:0000256" key="6">
    <source>
        <dbReference type="ARBA" id="ARBA00023180"/>
    </source>
</evidence>
<evidence type="ECO:0000256" key="4">
    <source>
        <dbReference type="ARBA" id="ARBA00022989"/>
    </source>
</evidence>
<keyword evidence="7" id="KW-0456">Lyase</keyword>
<reference evidence="10 11" key="1">
    <citation type="submission" date="2025-05" db="UniProtKB">
        <authorList>
            <consortium name="RefSeq"/>
        </authorList>
    </citation>
    <scope>IDENTIFICATION</scope>
</reference>
<dbReference type="InterPro" id="IPR029787">
    <property type="entry name" value="Nucleotide_cyclase"/>
</dbReference>
<comment type="subcellular location">
    <subcellularLocation>
        <location evidence="1">Membrane</location>
    </subcellularLocation>
</comment>
<keyword evidence="4" id="KW-1133">Transmembrane helix</keyword>
<dbReference type="PANTHER" id="PTHR11920:SF335">
    <property type="entry name" value="GUANYLATE CYCLASE"/>
    <property type="match status" value="1"/>
</dbReference>
<dbReference type="Pfam" id="PF00211">
    <property type="entry name" value="Guanylate_cyc"/>
    <property type="match status" value="1"/>
</dbReference>
<dbReference type="Gene3D" id="3.30.70.1230">
    <property type="entry name" value="Nucleotide cyclase"/>
    <property type="match status" value="1"/>
</dbReference>
<evidence type="ECO:0000256" key="3">
    <source>
        <dbReference type="ARBA" id="ARBA00022741"/>
    </source>
</evidence>
<protein>
    <submittedName>
        <fullName evidence="10 11">Atrial natriuretic peptide receptor 2-like</fullName>
    </submittedName>
</protein>
<keyword evidence="3" id="KW-0547">Nucleotide-binding</keyword>
<dbReference type="Proteomes" id="UP000695022">
    <property type="component" value="Unplaced"/>
</dbReference>
<evidence type="ECO:0000313" key="9">
    <source>
        <dbReference type="Proteomes" id="UP000695022"/>
    </source>
</evidence>
<evidence type="ECO:0000256" key="5">
    <source>
        <dbReference type="ARBA" id="ARBA00023136"/>
    </source>
</evidence>
<dbReference type="InterPro" id="IPR001054">
    <property type="entry name" value="A/G_cyclase"/>
</dbReference>
<dbReference type="PROSITE" id="PS50125">
    <property type="entry name" value="GUANYLATE_CYCLASE_2"/>
    <property type="match status" value="1"/>
</dbReference>
<evidence type="ECO:0000313" key="11">
    <source>
        <dbReference type="RefSeq" id="XP_014661676.1"/>
    </source>
</evidence>
<evidence type="ECO:0000259" key="8">
    <source>
        <dbReference type="PROSITE" id="PS50125"/>
    </source>
</evidence>
<dbReference type="SUPFAM" id="SSF55073">
    <property type="entry name" value="Nucleotide cyclase"/>
    <property type="match status" value="1"/>
</dbReference>